<proteinExistence type="predicted"/>
<organism evidence="2 3">
    <name type="scientific">Pontibaca salina</name>
    <dbReference type="NCBI Taxonomy" id="2795731"/>
    <lineage>
        <taxon>Bacteria</taxon>
        <taxon>Pseudomonadati</taxon>
        <taxon>Pseudomonadota</taxon>
        <taxon>Alphaproteobacteria</taxon>
        <taxon>Rhodobacterales</taxon>
        <taxon>Roseobacteraceae</taxon>
        <taxon>Pontibaca</taxon>
    </lineage>
</organism>
<sequence>MRMALGATILTTTLVLAGCADRGLRSLQSPSDGPEEFMVLPVKPLSMPSNISALPPPAPGQGNLVDTNPPGEAVASLGGSAAALNPTGAVPASDAALVAQAGRYGVPENTRAVLAAEDAAFRQRQARMSSFRLFPVDRYEQAYRKQALDPFSVTRQARGQGLATPSAPPETAQ</sequence>
<dbReference type="PROSITE" id="PS51257">
    <property type="entry name" value="PROKAR_LIPOPROTEIN"/>
    <property type="match status" value="1"/>
</dbReference>
<dbReference type="InterPro" id="IPR021395">
    <property type="entry name" value="DUF3035"/>
</dbReference>
<dbReference type="RefSeq" id="WP_198684502.1">
    <property type="nucleotide sequence ID" value="NZ_JAEIJD010000001.1"/>
</dbReference>
<dbReference type="EMBL" id="JAEIJD010000001">
    <property type="protein sequence ID" value="MBI6628486.1"/>
    <property type="molecule type" value="Genomic_DNA"/>
</dbReference>
<comment type="caution">
    <text evidence="2">The sequence shown here is derived from an EMBL/GenBank/DDBJ whole genome shotgun (WGS) entry which is preliminary data.</text>
</comment>
<accession>A0A934HKG1</accession>
<reference evidence="2" key="1">
    <citation type="submission" date="2020-12" db="EMBL/GenBank/DDBJ databases">
        <title>Pontibaca salina gen. nov., sp. nov., isolated from marine sediment.</title>
        <authorList>
            <person name="Bo J."/>
            <person name="Wang S."/>
            <person name="Song X."/>
            <person name="Du Z."/>
        </authorList>
    </citation>
    <scope>NUCLEOTIDE SEQUENCE</scope>
    <source>
        <strain evidence="2">S1109L</strain>
    </source>
</reference>
<dbReference type="Proteomes" id="UP000613255">
    <property type="component" value="Unassembled WGS sequence"/>
</dbReference>
<evidence type="ECO:0000313" key="3">
    <source>
        <dbReference type="Proteomes" id="UP000613255"/>
    </source>
</evidence>
<keyword evidence="3" id="KW-1185">Reference proteome</keyword>
<protein>
    <submittedName>
        <fullName evidence="2">DUF3035 domain-containing protein</fullName>
    </submittedName>
</protein>
<name>A0A934HKG1_9RHOB</name>
<evidence type="ECO:0000313" key="2">
    <source>
        <dbReference type="EMBL" id="MBI6628486.1"/>
    </source>
</evidence>
<dbReference type="AlphaFoldDB" id="A0A934HKG1"/>
<feature type="region of interest" description="Disordered" evidence="1">
    <location>
        <begin position="149"/>
        <end position="173"/>
    </location>
</feature>
<evidence type="ECO:0000256" key="1">
    <source>
        <dbReference type="SAM" id="MobiDB-lite"/>
    </source>
</evidence>
<dbReference type="Pfam" id="PF11233">
    <property type="entry name" value="DUF3035"/>
    <property type="match status" value="1"/>
</dbReference>
<gene>
    <name evidence="2" type="ORF">JAO82_01215</name>
</gene>